<dbReference type="HAMAP" id="MF_00412">
    <property type="entry name" value="ProA"/>
    <property type="match status" value="1"/>
</dbReference>
<dbReference type="CDD" id="cd07079">
    <property type="entry name" value="ALDH_F18-19_ProA-GPR"/>
    <property type="match status" value="1"/>
</dbReference>
<keyword evidence="5 7" id="KW-0560">Oxidoreductase</keyword>
<sequence length="414" mass="45238">MKTVRELGKRAKEASYDLGVASTSEKNKALELMALALLKNKEEIIKANEIDIEKAKEKGTPASLIDRLYLNEERIEGMAKGVREIAALDDPVGEVIEMWKRPNGLQIGKQRVPMGVIGIIYEARPNVTSDAAALCLKTGNAVILKGGSDAINSNKAIVKVLVEEVKEAGLPEASIQLIEDTSREATTEMMKLNEYIDVLIPRGGAGLIQTVVKNATVPVIETGVGNCHIYVDENADFEMAKNIIINAKTSRPGVCNAAEKIVINEKIAAEFLPIIVKELREKSVEIRGDKKVINILKDVKAATEEDWGREYLDYIIGVKIVKDVDEAISHINKYGSGHSEAIITESYKNSQKFLNKVNAAAVYVNASTRFTDGGEFGFGAEIGISTQKLHARGPMGLKELTTVKYIIYGNGQIR</sequence>
<dbReference type="InterPro" id="IPR016161">
    <property type="entry name" value="Ald_DH/histidinol_DH"/>
</dbReference>
<dbReference type="GO" id="GO:0050661">
    <property type="term" value="F:NADP binding"/>
    <property type="evidence" value="ECO:0007669"/>
    <property type="project" value="InterPro"/>
</dbReference>
<evidence type="ECO:0000256" key="7">
    <source>
        <dbReference type="HAMAP-Rule" id="MF_00412"/>
    </source>
</evidence>
<dbReference type="PANTHER" id="PTHR11063:SF8">
    <property type="entry name" value="DELTA-1-PYRROLINE-5-CARBOXYLATE SYNTHASE"/>
    <property type="match status" value="1"/>
</dbReference>
<keyword evidence="10" id="KW-1185">Reference proteome</keyword>
<dbReference type="Gene3D" id="3.40.309.10">
    <property type="entry name" value="Aldehyde Dehydrogenase, Chain A, domain 2"/>
    <property type="match status" value="1"/>
</dbReference>
<evidence type="ECO:0000256" key="3">
    <source>
        <dbReference type="ARBA" id="ARBA00022650"/>
    </source>
</evidence>
<dbReference type="RefSeq" id="WP_119864129.1">
    <property type="nucleotide sequence ID" value="NZ_CP016786.1"/>
</dbReference>
<dbReference type="InterPro" id="IPR020593">
    <property type="entry name" value="G-glutamylP_reductase_CS"/>
</dbReference>
<dbReference type="KEGG" id="cia:BEN51_00260"/>
<dbReference type="PANTHER" id="PTHR11063">
    <property type="entry name" value="GLUTAMATE SEMIALDEHYDE DEHYDROGENASE"/>
    <property type="match status" value="1"/>
</dbReference>
<keyword evidence="7" id="KW-0963">Cytoplasm</keyword>
<feature type="domain" description="Aldehyde dehydrogenase" evidence="8">
    <location>
        <begin position="316"/>
        <end position="404"/>
    </location>
</feature>
<dbReference type="SUPFAM" id="SSF53720">
    <property type="entry name" value="ALDH-like"/>
    <property type="match status" value="1"/>
</dbReference>
<dbReference type="OrthoDB" id="9809970at2"/>
<keyword evidence="3 7" id="KW-0641">Proline biosynthesis</keyword>
<evidence type="ECO:0000256" key="5">
    <source>
        <dbReference type="ARBA" id="ARBA00023002"/>
    </source>
</evidence>
<gene>
    <name evidence="7" type="primary">proA</name>
    <name evidence="9" type="ORF">BEN51_00260</name>
</gene>
<dbReference type="EC" id="1.2.1.41" evidence="7"/>
<protein>
    <recommendedName>
        <fullName evidence="7">Gamma-glutamyl phosphate reductase</fullName>
        <shortName evidence="7">GPR</shortName>
        <ecNumber evidence="7">1.2.1.41</ecNumber>
    </recommendedName>
    <alternativeName>
        <fullName evidence="7">Glutamate-5-semialdehyde dehydrogenase</fullName>
    </alternativeName>
    <alternativeName>
        <fullName evidence="7">Glutamyl-gamma-semialdehyde dehydrogenase</fullName>
        <shortName evidence="7">GSA dehydrogenase</shortName>
    </alternativeName>
</protein>
<dbReference type="NCBIfam" id="NF001221">
    <property type="entry name" value="PRK00197.1"/>
    <property type="match status" value="1"/>
</dbReference>
<dbReference type="PIRSF" id="PIRSF000151">
    <property type="entry name" value="GPR"/>
    <property type="match status" value="1"/>
</dbReference>
<feature type="domain" description="Aldehyde dehydrogenase" evidence="8">
    <location>
        <begin position="4"/>
        <end position="284"/>
    </location>
</feature>
<evidence type="ECO:0000256" key="1">
    <source>
        <dbReference type="ARBA" id="ARBA00004985"/>
    </source>
</evidence>
<dbReference type="Gene3D" id="3.40.605.10">
    <property type="entry name" value="Aldehyde Dehydrogenase, Chain A, domain 1"/>
    <property type="match status" value="1"/>
</dbReference>
<dbReference type="InterPro" id="IPR000965">
    <property type="entry name" value="GPR_dom"/>
</dbReference>
<dbReference type="GO" id="GO:0004350">
    <property type="term" value="F:glutamate-5-semialdehyde dehydrogenase activity"/>
    <property type="evidence" value="ECO:0007669"/>
    <property type="project" value="UniProtKB-UniRule"/>
</dbReference>
<name>A0A343J8Y8_9CLOT</name>
<reference evidence="9 10" key="1">
    <citation type="submission" date="2016-08" db="EMBL/GenBank/DDBJ databases">
        <title>Complete Genome Sequence Of The Indigo Reducing Clostridium isatidis DSM15098.</title>
        <authorList>
            <person name="Little G.T."/>
            <person name="Minton N.P."/>
        </authorList>
    </citation>
    <scope>NUCLEOTIDE SEQUENCE [LARGE SCALE GENOMIC DNA]</scope>
    <source>
        <strain evidence="9 10">DSM 15098</strain>
    </source>
</reference>
<dbReference type="InterPro" id="IPR016163">
    <property type="entry name" value="Ald_DH_C"/>
</dbReference>
<evidence type="ECO:0000313" key="9">
    <source>
        <dbReference type="EMBL" id="ASW41996.1"/>
    </source>
</evidence>
<evidence type="ECO:0000313" key="10">
    <source>
        <dbReference type="Proteomes" id="UP000264883"/>
    </source>
</evidence>
<evidence type="ECO:0000256" key="6">
    <source>
        <dbReference type="ARBA" id="ARBA00049024"/>
    </source>
</evidence>
<comment type="catalytic activity">
    <reaction evidence="6 7">
        <text>L-glutamate 5-semialdehyde + phosphate + NADP(+) = L-glutamyl 5-phosphate + NADPH + H(+)</text>
        <dbReference type="Rhea" id="RHEA:19541"/>
        <dbReference type="ChEBI" id="CHEBI:15378"/>
        <dbReference type="ChEBI" id="CHEBI:43474"/>
        <dbReference type="ChEBI" id="CHEBI:57783"/>
        <dbReference type="ChEBI" id="CHEBI:58066"/>
        <dbReference type="ChEBI" id="CHEBI:58274"/>
        <dbReference type="ChEBI" id="CHEBI:58349"/>
        <dbReference type="EC" id="1.2.1.41"/>
    </reaction>
</comment>
<evidence type="ECO:0000256" key="4">
    <source>
        <dbReference type="ARBA" id="ARBA00022857"/>
    </source>
</evidence>
<dbReference type="GO" id="GO:0005737">
    <property type="term" value="C:cytoplasm"/>
    <property type="evidence" value="ECO:0007669"/>
    <property type="project" value="UniProtKB-SubCell"/>
</dbReference>
<dbReference type="GO" id="GO:0055129">
    <property type="term" value="P:L-proline biosynthetic process"/>
    <property type="evidence" value="ECO:0007669"/>
    <property type="project" value="UniProtKB-UniRule"/>
</dbReference>
<dbReference type="InterPro" id="IPR016162">
    <property type="entry name" value="Ald_DH_N"/>
</dbReference>
<dbReference type="UniPathway" id="UPA00098">
    <property type="reaction ID" value="UER00360"/>
</dbReference>
<dbReference type="AlphaFoldDB" id="A0A343J8Y8"/>
<dbReference type="InterPro" id="IPR015590">
    <property type="entry name" value="Aldehyde_DH_dom"/>
</dbReference>
<keyword evidence="2 7" id="KW-0028">Amino-acid biosynthesis</keyword>
<comment type="subcellular location">
    <subcellularLocation>
        <location evidence="7">Cytoplasm</location>
    </subcellularLocation>
</comment>
<dbReference type="FunFam" id="3.40.309.10:FF:000006">
    <property type="entry name" value="Gamma-glutamyl phosphate reductase"/>
    <property type="match status" value="1"/>
</dbReference>
<comment type="similarity">
    <text evidence="7">Belongs to the gamma-glutamyl phosphate reductase family.</text>
</comment>
<comment type="pathway">
    <text evidence="1 7">Amino-acid biosynthesis; L-proline biosynthesis; L-glutamate 5-semialdehyde from L-glutamate: step 2/2.</text>
</comment>
<dbReference type="PROSITE" id="PS01223">
    <property type="entry name" value="PROA"/>
    <property type="match status" value="1"/>
</dbReference>
<dbReference type="Pfam" id="PF00171">
    <property type="entry name" value="Aldedh"/>
    <property type="match status" value="2"/>
</dbReference>
<proteinExistence type="inferred from homology"/>
<organism evidence="9 10">
    <name type="scientific">Clostridium isatidis</name>
    <dbReference type="NCBI Taxonomy" id="182773"/>
    <lineage>
        <taxon>Bacteria</taxon>
        <taxon>Bacillati</taxon>
        <taxon>Bacillota</taxon>
        <taxon>Clostridia</taxon>
        <taxon>Eubacteriales</taxon>
        <taxon>Clostridiaceae</taxon>
        <taxon>Clostridium</taxon>
    </lineage>
</organism>
<dbReference type="NCBIfam" id="TIGR00407">
    <property type="entry name" value="proA"/>
    <property type="match status" value="1"/>
</dbReference>
<dbReference type="EMBL" id="CP016786">
    <property type="protein sequence ID" value="ASW41996.1"/>
    <property type="molecule type" value="Genomic_DNA"/>
</dbReference>
<dbReference type="InterPro" id="IPR012134">
    <property type="entry name" value="Glu-5-SA_DH"/>
</dbReference>
<evidence type="ECO:0000256" key="2">
    <source>
        <dbReference type="ARBA" id="ARBA00022605"/>
    </source>
</evidence>
<evidence type="ECO:0000259" key="8">
    <source>
        <dbReference type="Pfam" id="PF00171"/>
    </source>
</evidence>
<comment type="function">
    <text evidence="7">Catalyzes the NADPH-dependent reduction of L-glutamate 5-phosphate into L-glutamate 5-semialdehyde and phosphate. The product spontaneously undergoes cyclization to form 1-pyrroline-5-carboxylate.</text>
</comment>
<dbReference type="Proteomes" id="UP000264883">
    <property type="component" value="Chromosome"/>
</dbReference>
<accession>A0A343J8Y8</accession>
<keyword evidence="4 7" id="KW-0521">NADP</keyword>